<evidence type="ECO:0000256" key="2">
    <source>
        <dbReference type="ARBA" id="ARBA00022737"/>
    </source>
</evidence>
<feature type="domain" description="LTD" evidence="3">
    <location>
        <begin position="21"/>
        <end position="155"/>
    </location>
</feature>
<keyword evidence="2" id="KW-0677">Repeat</keyword>
<dbReference type="Gene3D" id="2.60.40.1260">
    <property type="entry name" value="Lamin Tail domain"/>
    <property type="match status" value="1"/>
</dbReference>
<dbReference type="PATRIC" id="fig|329854.7.peg.2815"/>
<dbReference type="Pfam" id="PF00932">
    <property type="entry name" value="LTD"/>
    <property type="match status" value="1"/>
</dbReference>
<accession>A0A139LBT2</accession>
<dbReference type="Pfam" id="PF13517">
    <property type="entry name" value="FG-GAP_3"/>
    <property type="match status" value="2"/>
</dbReference>
<name>A0A139LBT2_9BACE</name>
<gene>
    <name evidence="4" type="ORF">HMPREF2531_02764</name>
</gene>
<dbReference type="Proteomes" id="UP000070319">
    <property type="component" value="Unassembled WGS sequence"/>
</dbReference>
<evidence type="ECO:0000259" key="3">
    <source>
        <dbReference type="PROSITE" id="PS51841"/>
    </source>
</evidence>
<dbReference type="PANTHER" id="PTHR32305">
    <property type="match status" value="1"/>
</dbReference>
<reference evidence="4 5" key="1">
    <citation type="submission" date="2016-02" db="EMBL/GenBank/DDBJ databases">
        <authorList>
            <person name="Wen L."/>
            <person name="He K."/>
            <person name="Yang H."/>
        </authorList>
    </citation>
    <scope>NUCLEOTIDE SEQUENCE [LARGE SCALE GENOMIC DNA]</scope>
    <source>
        <strain evidence="4 5">KLE1704</strain>
    </source>
</reference>
<dbReference type="Pfam" id="PF25023">
    <property type="entry name" value="TEN_YD-shell"/>
    <property type="match status" value="1"/>
</dbReference>
<dbReference type="InterPro" id="IPR001322">
    <property type="entry name" value="Lamin_tail_dom"/>
</dbReference>
<dbReference type="InterPro" id="IPR036415">
    <property type="entry name" value="Lamin_tail_dom_sf"/>
</dbReference>
<dbReference type="InterPro" id="IPR056823">
    <property type="entry name" value="TEN-like_YD-shell"/>
</dbReference>
<proteinExistence type="predicted"/>
<protein>
    <submittedName>
        <fullName evidence="4">RHS repeat-associated core domain protein</fullName>
    </submittedName>
</protein>
<dbReference type="InterPro" id="IPR050708">
    <property type="entry name" value="T6SS_VgrG/RHS"/>
</dbReference>
<dbReference type="RefSeq" id="WP_082788082.1">
    <property type="nucleotide sequence ID" value="NZ_KQ968698.1"/>
</dbReference>
<dbReference type="SUPFAM" id="SSF69318">
    <property type="entry name" value="Integrin alpha N-terminal domain"/>
    <property type="match status" value="1"/>
</dbReference>
<organism evidence="4">
    <name type="scientific">Bacteroides intestinalis</name>
    <dbReference type="NCBI Taxonomy" id="329854"/>
    <lineage>
        <taxon>Bacteria</taxon>
        <taxon>Pseudomonadati</taxon>
        <taxon>Bacteroidota</taxon>
        <taxon>Bacteroidia</taxon>
        <taxon>Bacteroidales</taxon>
        <taxon>Bacteroidaceae</taxon>
        <taxon>Bacteroides</taxon>
    </lineage>
</organism>
<dbReference type="InterPro" id="IPR022385">
    <property type="entry name" value="Rhs_assc_core"/>
</dbReference>
<dbReference type="PROSITE" id="PS51841">
    <property type="entry name" value="LTD"/>
    <property type="match status" value="1"/>
</dbReference>
<dbReference type="EMBL" id="LTDF01000094">
    <property type="protein sequence ID" value="KXT48898.1"/>
    <property type="molecule type" value="Genomic_DNA"/>
</dbReference>
<sequence length="2155" mass="241225">MKRQAFNKGIIFMISCLYCISGYAQNGTLIISEIFYDSPLNEWMTGKGAERNACHEGGEYIELYNPTLESVNISNWRVYGTNRWEEQYKFPEGTIIAPKELILLSFNAKQKNAADPLKTVFSSLPNGRIFYHTNIILSNVGESITILDNKLKIRDIYAGSPMNRAPYYRWDHDASNGEGSRNKPYKSIQRTRIRKPWNEDVFYNSSDYTVSQATPLSLNPEFPLQEFQNWTDYSTEPPAPANVNYGSTMYGVSQVSSSGAAIHNIPLIFPEGLAGMTPQLAITYNSMTREGILGPKWGISGLSCITKTNKTKYFDKKCQDVTFLPNEDGLALDGIRLALLKDNTYRLENDPYSIITYNEEDKTFTLQTKDGTKITYGVKHRQSPDIWNIRIIEDKNGNYIKFYYWHEVGELDALIKISYTKNSNASINPVTPYNIIFSYNKNNSNSYTYYAGRKVRRGDKLASIEVRYGDTKIKEYSFIYNGGSGKLSEIKESLDEGKTASSINITWDNNNSVSLNSFSGKPLEGNAALFIGDFMGKGYKQTLFRVGNTSTFKVSSISTAYFSVTNLPTNANFKNSTVADVNGDGRDDLLLVVGDNCQVYISTGSGFVLKKTISISGAINNSKETKIITGDFNGDGTNEFGYITRSGSTLYFKCYTLANNVITGRSAALPSSNNPDWYIGDFNGDGETDIAFYISGKMYIAYHIMGANGQSPYTSAPFAMSRTNLYTADFNNDGRTDFLDKISGTQYKRYFSKNNGFDAEETKNLRTFAHYDYKMGGAGATKHACTYDFVLTDLYGNGNPQIVQLCYVNKPQGGIFTQYYTSNPWTGTNESINEVTIVNPKPGATIPQAAQNAVHWISIRNESGIRIKEFTNAEGISVIADLLGTSTEQIVAQISDGSGKYINTSNYFDKQVTQITNNGLKRTDKFTYILLTKFSGYKCTLPAYTNTASTTIRNFIAPIKVVRTMSSTNGKGGFQETSFQYKNMKLHTQGKGLLGFENVTSFSNNIFIQDTYTADNYGNLHLTQKRTIKGNTTIDNTTSYSYEQPSILFSSLQSGLCYVNLLASESTIDNLRNYSIKNTYTYDNWGMLTQHKAINATGTTTDKTTTINFEYTTGATGKPDRITSISTLVAAAGQKDSKRRKNFKYDTAGNIIEEVYLANASAELTSTYTYDNGFLKKITNKDKNGTQRTIEYTYDSQRRFITSIQNSGVRITRSYDEVYGYLLKETNSTTNQSVSYTYDAFGCVSSITDPFNIKQTITTGWASSAGITAPSNAISFIKRQRPNTPWIVEFYDALGRKLQTATETFSGISKVDYNYTAKGQLESQTMPYYSSSDRNNIIIQYDDYGRPLSRTQGTASITYSYNQNKVTQTNSAGQSTIQEINSLGDITKVTDQENKSISYTYSTAKSAGLVSKINTDNSTVSFTHDDFGRKTGMTDSNAGSMNYVYNGFNELTSQINAKKDTTLLAYDNLGRVIKRTRKAEVTTYTYNTKGQLTNIAHPNGNSAYTYNDKGQILSLTENILGKSYTTSFTYSSTTGQKLTMTYPSGFSIKYIYDTNNGILKEIVRNDNNKSIWKLERVNAAGQAASYLHGNGRRTTIAYDNYGRPSNIRTSNNVQALSYTYDDNTGNMLSRKDSLKKLTENFTYDLTNRLTSYQVGSSTKYTLGYDGGNITNKSDIGNYYYKGSKKHAVDSIRITVNNLSLPVEDITYTMFNKISTISQGTRRITFTYGADDQRRSMKSYNGTAVTSEKIYSGDYEKETVNGLITERHYISTPSGITAVLITTNGAKNMYYLCKDHQQSITALMDESGTIREQYAYDAWGKRRNPTNWSYSNVPTPTYLERGYTMHEHISSTGLINMNGRVYDPMLARVLSPDNLLPNMYSQSGLNRYAYCHNNPLMYSDPDGNNPIIAWIGGAFIMLGKLYHDGKKSNHGEANPFKWDYSKMNYVIGFSTGGGNSGVYAGAGWNNDFAFAAGYNGRDYSIGYVQNGQTHMAPFRDRADEALQQAGKEVDKALDIAKDNFQSIYKTDEYLLISQTAQAVYGWRDSFKPKYQPYIQSLKPFAWGFTAADFVYDIIDYSNGNISDGEMLFNTVINVTLLFLAPQYAIAYMGIKAAYTQYVYIENTGLPQIVPYYEKTIKEINQQINTNGTLLYINFPY</sequence>
<dbReference type="InterPro" id="IPR028994">
    <property type="entry name" value="Integrin_alpha_N"/>
</dbReference>
<dbReference type="InterPro" id="IPR013517">
    <property type="entry name" value="FG-GAP"/>
</dbReference>
<keyword evidence="1" id="KW-0732">Signal</keyword>
<dbReference type="NCBIfam" id="TIGR03696">
    <property type="entry name" value="Rhs_assc_core"/>
    <property type="match status" value="1"/>
</dbReference>
<evidence type="ECO:0000256" key="1">
    <source>
        <dbReference type="ARBA" id="ARBA00022729"/>
    </source>
</evidence>
<dbReference type="SUPFAM" id="SSF74853">
    <property type="entry name" value="Lamin A/C globular tail domain"/>
    <property type="match status" value="1"/>
</dbReference>
<evidence type="ECO:0000313" key="4">
    <source>
        <dbReference type="EMBL" id="KXT48898.1"/>
    </source>
</evidence>
<evidence type="ECO:0000313" key="5">
    <source>
        <dbReference type="Proteomes" id="UP000070319"/>
    </source>
</evidence>
<dbReference type="PANTHER" id="PTHR32305:SF15">
    <property type="entry name" value="PROTEIN RHSA-RELATED"/>
    <property type="match status" value="1"/>
</dbReference>
<comment type="caution">
    <text evidence="4">The sequence shown here is derived from an EMBL/GenBank/DDBJ whole genome shotgun (WGS) entry which is preliminary data.</text>
</comment>
<dbReference type="Gene3D" id="2.40.128.340">
    <property type="match status" value="1"/>
</dbReference>
<dbReference type="Gene3D" id="2.180.10.10">
    <property type="entry name" value="RHS repeat-associated core"/>
    <property type="match status" value="3"/>
</dbReference>